<protein>
    <recommendedName>
        <fullName evidence="3">Reverse transcriptase Ty1/copia-type domain-containing protein</fullName>
    </recommendedName>
</protein>
<evidence type="ECO:0000256" key="1">
    <source>
        <dbReference type="SAM" id="MobiDB-lite"/>
    </source>
</evidence>
<evidence type="ECO:0000313" key="5">
    <source>
        <dbReference type="Proteomes" id="UP000436088"/>
    </source>
</evidence>
<accession>A0A6A3CAC5</accession>
<dbReference type="EMBL" id="VEPZ02000385">
    <property type="protein sequence ID" value="KAE8726160.1"/>
    <property type="molecule type" value="Genomic_DNA"/>
</dbReference>
<dbReference type="InterPro" id="IPR013103">
    <property type="entry name" value="RVT_2"/>
</dbReference>
<dbReference type="Proteomes" id="UP000436088">
    <property type="component" value="Unassembled WGS sequence"/>
</dbReference>
<evidence type="ECO:0000256" key="2">
    <source>
        <dbReference type="SAM" id="Phobius"/>
    </source>
</evidence>
<name>A0A6A3CAC5_HIBSY</name>
<keyword evidence="2" id="KW-0812">Transmembrane</keyword>
<feature type="compositionally biased region" description="Low complexity" evidence="1">
    <location>
        <begin position="18"/>
        <end position="28"/>
    </location>
</feature>
<dbReference type="AlphaFoldDB" id="A0A6A3CAC5"/>
<evidence type="ECO:0000259" key="3">
    <source>
        <dbReference type="Pfam" id="PF07727"/>
    </source>
</evidence>
<keyword evidence="5" id="KW-1185">Reference proteome</keyword>
<organism evidence="4 5">
    <name type="scientific">Hibiscus syriacus</name>
    <name type="common">Rose of Sharon</name>
    <dbReference type="NCBI Taxonomy" id="106335"/>
    <lineage>
        <taxon>Eukaryota</taxon>
        <taxon>Viridiplantae</taxon>
        <taxon>Streptophyta</taxon>
        <taxon>Embryophyta</taxon>
        <taxon>Tracheophyta</taxon>
        <taxon>Spermatophyta</taxon>
        <taxon>Magnoliopsida</taxon>
        <taxon>eudicotyledons</taxon>
        <taxon>Gunneridae</taxon>
        <taxon>Pentapetalae</taxon>
        <taxon>rosids</taxon>
        <taxon>malvids</taxon>
        <taxon>Malvales</taxon>
        <taxon>Malvaceae</taxon>
        <taxon>Malvoideae</taxon>
        <taxon>Hibiscus</taxon>
    </lineage>
</organism>
<sequence length="252" mass="28696">MLHHHRSSSSASPVAGEVTDSLGSSSSSTTVVQHLPKLDMLKRSENNYILWKHQLDKLLASWLLLTVSSEVLPHLIRLTTVARHKEFVTDNLIIQANVTSHGVASKDDGGVLLLDACRVQSKKLEMILKILLIRLLIPHQHMFLGSLLIWFQLMEGTLVSRLYMSLTMILYVGWKKATYEKYDALLRNKTWSLVELPAYRKIVSSKWIFRLKKNTDGIVARCKARLVANDYLQRASHDFHETFILIVKPATV</sequence>
<feature type="transmembrane region" description="Helical" evidence="2">
    <location>
        <begin position="131"/>
        <end position="152"/>
    </location>
</feature>
<comment type="caution">
    <text evidence="4">The sequence shown here is derived from an EMBL/GenBank/DDBJ whole genome shotgun (WGS) entry which is preliminary data.</text>
</comment>
<gene>
    <name evidence="4" type="ORF">F3Y22_tig00007387pilonHSYRG00031</name>
</gene>
<keyword evidence="2" id="KW-0472">Membrane</keyword>
<proteinExistence type="predicted"/>
<evidence type="ECO:0000313" key="4">
    <source>
        <dbReference type="EMBL" id="KAE8726160.1"/>
    </source>
</evidence>
<feature type="transmembrane region" description="Helical" evidence="2">
    <location>
        <begin position="158"/>
        <end position="174"/>
    </location>
</feature>
<dbReference type="Pfam" id="PF07727">
    <property type="entry name" value="RVT_2"/>
    <property type="match status" value="1"/>
</dbReference>
<reference evidence="4" key="1">
    <citation type="submission" date="2019-09" db="EMBL/GenBank/DDBJ databases">
        <title>Draft genome information of white flower Hibiscus syriacus.</title>
        <authorList>
            <person name="Kim Y.-M."/>
        </authorList>
    </citation>
    <scope>NUCLEOTIDE SEQUENCE [LARGE SCALE GENOMIC DNA]</scope>
    <source>
        <strain evidence="4">YM2019G1</strain>
    </source>
</reference>
<feature type="region of interest" description="Disordered" evidence="1">
    <location>
        <begin position="1"/>
        <end position="28"/>
    </location>
</feature>
<keyword evidence="2" id="KW-1133">Transmembrane helix</keyword>
<feature type="domain" description="Reverse transcriptase Ty1/copia-type" evidence="3">
    <location>
        <begin position="188"/>
        <end position="247"/>
    </location>
</feature>